<name>A0A8X6INI9_TRICU</name>
<sequence length="80" mass="8902">MLNKKLLSQNWNLFPAPKEYHVIPLPPPHRTTTPRDESRLLSNSLGRPASIGTARTNKFLLCAPFLVNTCGIGVQTIFSD</sequence>
<organism evidence="2 3">
    <name type="scientific">Trichonephila clavata</name>
    <name type="common">Joro spider</name>
    <name type="synonym">Nephila clavata</name>
    <dbReference type="NCBI Taxonomy" id="2740835"/>
    <lineage>
        <taxon>Eukaryota</taxon>
        <taxon>Metazoa</taxon>
        <taxon>Ecdysozoa</taxon>
        <taxon>Arthropoda</taxon>
        <taxon>Chelicerata</taxon>
        <taxon>Arachnida</taxon>
        <taxon>Araneae</taxon>
        <taxon>Araneomorphae</taxon>
        <taxon>Entelegynae</taxon>
        <taxon>Araneoidea</taxon>
        <taxon>Nephilidae</taxon>
        <taxon>Trichonephila</taxon>
    </lineage>
</organism>
<evidence type="ECO:0000313" key="2">
    <source>
        <dbReference type="EMBL" id="GFQ97877.1"/>
    </source>
</evidence>
<accession>A0A8X6INI9</accession>
<proteinExistence type="predicted"/>
<feature type="region of interest" description="Disordered" evidence="1">
    <location>
        <begin position="24"/>
        <end position="47"/>
    </location>
</feature>
<dbReference type="EMBL" id="BMAO01014892">
    <property type="protein sequence ID" value="GFQ97877.1"/>
    <property type="molecule type" value="Genomic_DNA"/>
</dbReference>
<keyword evidence="3" id="KW-1185">Reference proteome</keyword>
<dbReference type="AlphaFoldDB" id="A0A8X6INI9"/>
<reference evidence="2" key="1">
    <citation type="submission" date="2020-07" db="EMBL/GenBank/DDBJ databases">
        <title>Multicomponent nature underlies the extraordinary mechanical properties of spider dragline silk.</title>
        <authorList>
            <person name="Kono N."/>
            <person name="Nakamura H."/>
            <person name="Mori M."/>
            <person name="Yoshida Y."/>
            <person name="Ohtoshi R."/>
            <person name="Malay A.D."/>
            <person name="Moran D.A.P."/>
            <person name="Tomita M."/>
            <person name="Numata K."/>
            <person name="Arakawa K."/>
        </authorList>
    </citation>
    <scope>NUCLEOTIDE SEQUENCE</scope>
</reference>
<protein>
    <submittedName>
        <fullName evidence="2">Uncharacterized protein</fullName>
    </submittedName>
</protein>
<comment type="caution">
    <text evidence="2">The sequence shown here is derived from an EMBL/GenBank/DDBJ whole genome shotgun (WGS) entry which is preliminary data.</text>
</comment>
<gene>
    <name evidence="2" type="ORF">TNCT_122061</name>
</gene>
<dbReference type="Proteomes" id="UP000887116">
    <property type="component" value="Unassembled WGS sequence"/>
</dbReference>
<evidence type="ECO:0000256" key="1">
    <source>
        <dbReference type="SAM" id="MobiDB-lite"/>
    </source>
</evidence>
<evidence type="ECO:0000313" key="3">
    <source>
        <dbReference type="Proteomes" id="UP000887116"/>
    </source>
</evidence>